<dbReference type="SUPFAM" id="SSF143120">
    <property type="entry name" value="YefM-like"/>
    <property type="match status" value="1"/>
</dbReference>
<dbReference type="Gene3D" id="3.40.1620.10">
    <property type="entry name" value="YefM-like domain"/>
    <property type="match status" value="1"/>
</dbReference>
<dbReference type="InterPro" id="IPR006442">
    <property type="entry name" value="Antitoxin_Phd/YefM"/>
</dbReference>
<gene>
    <name evidence="4" type="ORF">EJC49_03240</name>
</gene>
<keyword evidence="5" id="KW-1185">Reference proteome</keyword>
<dbReference type="RefSeq" id="WP_126698028.1">
    <property type="nucleotide sequence ID" value="NZ_RWKW01000008.1"/>
</dbReference>
<evidence type="ECO:0000256" key="1">
    <source>
        <dbReference type="ARBA" id="ARBA00009981"/>
    </source>
</evidence>
<evidence type="ECO:0000313" key="4">
    <source>
        <dbReference type="EMBL" id="RST87912.1"/>
    </source>
</evidence>
<comment type="caution">
    <text evidence="4">The sequence shown here is derived from an EMBL/GenBank/DDBJ whole genome shotgun (WGS) entry which is preliminary data.</text>
</comment>
<name>A0A3S0GB81_9HYPH</name>
<dbReference type="AlphaFoldDB" id="A0A3S0GB81"/>
<dbReference type="OrthoDB" id="165038at2"/>
<dbReference type="InterPro" id="IPR036165">
    <property type="entry name" value="YefM-like_sf"/>
</dbReference>
<protein>
    <recommendedName>
        <fullName evidence="2">Antitoxin</fullName>
    </recommendedName>
</protein>
<dbReference type="EMBL" id="RWKW01000008">
    <property type="protein sequence ID" value="RST87912.1"/>
    <property type="molecule type" value="Genomic_DNA"/>
</dbReference>
<accession>A0A3S0GB81</accession>
<reference evidence="4 5" key="1">
    <citation type="submission" date="2018-12" db="EMBL/GenBank/DDBJ databases">
        <title>Mesorhizobium carbonis sp. nov., isolated from coal mine water.</title>
        <authorList>
            <person name="Xin W."/>
            <person name="Xu Z."/>
            <person name="Xiang F."/>
            <person name="Zhang J."/>
            <person name="Xi L."/>
            <person name="Liu J."/>
        </authorList>
    </citation>
    <scope>NUCLEOTIDE SEQUENCE [LARGE SCALE GENOMIC DNA]</scope>
    <source>
        <strain evidence="4 5">B2.3</strain>
    </source>
</reference>
<comment type="function">
    <text evidence="2">Antitoxin component of a type II toxin-antitoxin (TA) system.</text>
</comment>
<evidence type="ECO:0000256" key="3">
    <source>
        <dbReference type="SAM" id="MobiDB-lite"/>
    </source>
</evidence>
<dbReference type="Proteomes" id="UP000278398">
    <property type="component" value="Unassembled WGS sequence"/>
</dbReference>
<evidence type="ECO:0000256" key="2">
    <source>
        <dbReference type="RuleBase" id="RU362080"/>
    </source>
</evidence>
<dbReference type="NCBIfam" id="TIGR01552">
    <property type="entry name" value="phd_fam"/>
    <property type="match status" value="1"/>
</dbReference>
<proteinExistence type="inferred from homology"/>
<evidence type="ECO:0000313" key="5">
    <source>
        <dbReference type="Proteomes" id="UP000278398"/>
    </source>
</evidence>
<feature type="region of interest" description="Disordered" evidence="3">
    <location>
        <begin position="1"/>
        <end position="22"/>
    </location>
</feature>
<dbReference type="Pfam" id="PF02604">
    <property type="entry name" value="PhdYeFM_antitox"/>
    <property type="match status" value="1"/>
</dbReference>
<comment type="similarity">
    <text evidence="1 2">Belongs to the phD/YefM antitoxin family.</text>
</comment>
<sequence length="116" mass="12893">MRAFSSVDLQKQTGDVQRAANREGAVITSHGKPRTVMLSVEEFCRLKRIAGEAVEPELQRHGSRTLRPRPDPLGYDVRHFETAALRMAHEALSGVGEDAVEMELAAIRRKFGRPGL</sequence>
<organism evidence="4 5">
    <name type="scientific">Aquibium carbonis</name>
    <dbReference type="NCBI Taxonomy" id="2495581"/>
    <lineage>
        <taxon>Bacteria</taxon>
        <taxon>Pseudomonadati</taxon>
        <taxon>Pseudomonadota</taxon>
        <taxon>Alphaproteobacteria</taxon>
        <taxon>Hyphomicrobiales</taxon>
        <taxon>Phyllobacteriaceae</taxon>
        <taxon>Aquibium</taxon>
    </lineage>
</organism>